<accession>A0AAE9GXR2</accession>
<dbReference type="Proteomes" id="UP000294721">
    <property type="component" value="Unassembled WGS sequence"/>
</dbReference>
<evidence type="ECO:0000256" key="3">
    <source>
        <dbReference type="ARBA" id="ARBA00022448"/>
    </source>
</evidence>
<dbReference type="KEGG" id="usu:LVJ78_08700"/>
<evidence type="ECO:0000256" key="4">
    <source>
        <dbReference type="ARBA" id="ARBA00022452"/>
    </source>
</evidence>
<dbReference type="InterPro" id="IPR012910">
    <property type="entry name" value="Plug_dom"/>
</dbReference>
<evidence type="ECO:0000256" key="2">
    <source>
        <dbReference type="ARBA" id="ARBA00009810"/>
    </source>
</evidence>
<keyword evidence="4 10" id="KW-1134">Transmembrane beta strand</keyword>
<keyword evidence="6 11" id="KW-0798">TonB box</keyword>
<keyword evidence="5 10" id="KW-0812">Transmembrane</keyword>
<dbReference type="Pfam" id="PF07715">
    <property type="entry name" value="Plug"/>
    <property type="match status" value="1"/>
</dbReference>
<dbReference type="EMBL" id="SLXE01000043">
    <property type="protein sequence ID" value="TCO99203.1"/>
    <property type="molecule type" value="Genomic_DNA"/>
</dbReference>
<dbReference type="GO" id="GO:0015344">
    <property type="term" value="F:siderophore uptake transmembrane transporter activity"/>
    <property type="evidence" value="ECO:0007669"/>
    <property type="project" value="TreeGrafter"/>
</dbReference>
<feature type="chain" id="PRO_5041898888" evidence="12">
    <location>
        <begin position="23"/>
        <end position="726"/>
    </location>
</feature>
<protein>
    <submittedName>
        <fullName evidence="15">Iron complex outermembrane receptor protein</fullName>
    </submittedName>
    <submittedName>
        <fullName evidence="16">TonB-dependent siderophore receptor</fullName>
    </submittedName>
</protein>
<dbReference type="CDD" id="cd01347">
    <property type="entry name" value="ligand_gated_channel"/>
    <property type="match status" value="1"/>
</dbReference>
<dbReference type="SUPFAM" id="SSF56935">
    <property type="entry name" value="Porins"/>
    <property type="match status" value="1"/>
</dbReference>
<name>A0AAE9GXR2_9NEIS</name>
<dbReference type="Gene3D" id="2.170.130.10">
    <property type="entry name" value="TonB-dependent receptor, plug domain"/>
    <property type="match status" value="1"/>
</dbReference>
<organism evidence="16 18">
    <name type="scientific">Uruburuella suis</name>
    <dbReference type="NCBI Taxonomy" id="252130"/>
    <lineage>
        <taxon>Bacteria</taxon>
        <taxon>Pseudomonadati</taxon>
        <taxon>Pseudomonadota</taxon>
        <taxon>Betaproteobacteria</taxon>
        <taxon>Neisseriales</taxon>
        <taxon>Neisseriaceae</taxon>
        <taxon>Uruburuella</taxon>
    </lineage>
</organism>
<evidence type="ECO:0000313" key="17">
    <source>
        <dbReference type="Proteomes" id="UP000294721"/>
    </source>
</evidence>
<keyword evidence="17" id="KW-1185">Reference proteome</keyword>
<keyword evidence="12" id="KW-0732">Signal</keyword>
<dbReference type="EMBL" id="CP091507">
    <property type="protein sequence ID" value="UOO78776.1"/>
    <property type="molecule type" value="Genomic_DNA"/>
</dbReference>
<feature type="domain" description="TonB-dependent receptor plug" evidence="14">
    <location>
        <begin position="61"/>
        <end position="158"/>
    </location>
</feature>
<evidence type="ECO:0000313" key="18">
    <source>
        <dbReference type="Proteomes" id="UP000829756"/>
    </source>
</evidence>
<feature type="signal peptide" evidence="12">
    <location>
        <begin position="1"/>
        <end position="22"/>
    </location>
</feature>
<evidence type="ECO:0000256" key="11">
    <source>
        <dbReference type="RuleBase" id="RU003357"/>
    </source>
</evidence>
<dbReference type="InterPro" id="IPR000531">
    <property type="entry name" value="Beta-barrel_TonB"/>
</dbReference>
<dbReference type="Proteomes" id="UP000829756">
    <property type="component" value="Chromosome"/>
</dbReference>
<reference evidence="15 17" key="1">
    <citation type="submission" date="2019-03" db="EMBL/GenBank/DDBJ databases">
        <title>Genomic Encyclopedia of Type Strains, Phase IV (KMG-IV): sequencing the most valuable type-strain genomes for metagenomic binning, comparative biology and taxonomic classification.</title>
        <authorList>
            <person name="Goeker M."/>
        </authorList>
    </citation>
    <scope>NUCLEOTIDE SEQUENCE [LARGE SCALE GENOMIC DNA]</scope>
    <source>
        <strain evidence="15 17">DSM 17474</strain>
    </source>
</reference>
<dbReference type="NCBIfam" id="TIGR01783">
    <property type="entry name" value="TonB-siderophor"/>
    <property type="match status" value="1"/>
</dbReference>
<dbReference type="AlphaFoldDB" id="A0AAE9GXR2"/>
<evidence type="ECO:0000256" key="5">
    <source>
        <dbReference type="ARBA" id="ARBA00022692"/>
    </source>
</evidence>
<comment type="subcellular location">
    <subcellularLocation>
        <location evidence="1 10">Cell outer membrane</location>
        <topology evidence="1 10">Multi-pass membrane protein</topology>
    </subcellularLocation>
</comment>
<dbReference type="PROSITE" id="PS52016">
    <property type="entry name" value="TONB_DEPENDENT_REC_3"/>
    <property type="match status" value="1"/>
</dbReference>
<dbReference type="PANTHER" id="PTHR32552:SF85">
    <property type="entry name" value="BLL7968 PROTEIN"/>
    <property type="match status" value="1"/>
</dbReference>
<dbReference type="GO" id="GO:0015891">
    <property type="term" value="P:siderophore transport"/>
    <property type="evidence" value="ECO:0007669"/>
    <property type="project" value="InterPro"/>
</dbReference>
<evidence type="ECO:0000256" key="7">
    <source>
        <dbReference type="ARBA" id="ARBA00023136"/>
    </source>
</evidence>
<evidence type="ECO:0000313" key="16">
    <source>
        <dbReference type="EMBL" id="UOO78776.1"/>
    </source>
</evidence>
<sequence length="726" mass="80248">MVPRFTPFALALAGLSATYAYADNTHTSELDTVEVHAKRLNMETGYKAERSNITGVNTSILDTPYSIDVVTQQQLEDKQPFTLEEAVTGISGLHQGNNLAGTLDAIVKRGYGGNRDHSIMRNGFEMTQARNYTATAERVEVLKGPASMLYGMQDPGGVINIISKKPNHQAQENSISAAYGSYANRQIGFDNTGPIGSNGLAYRFIADYTAKNSWRNFGKYEQSIIAPSLSWQNDNTKVLAAYEYQNYRVPFDRGTYLDLNDNNKGYASYGKPMDIPAKRRLDEDFNVSNGHSHLFQLTGEHKLNSDWTLKAGYSYNINHYSDWQARIISYDAATRTVTRRVDGTRPSDFYAHNLHAEALGVVEQGENITHKLRFGAQSMLSELWLGDMYRSRNIRGFSVDNPQYVGSDLIESSGSAVESAQSDQMERLKTFALIAQDNMYIGDKWVLSGGLRGQYYRSISGKGRNSSLFRNYSEGFKVLPQLGAVYLLTPRWSLYGNYATSLTPNVSRGTDFQGKEIAPEEGRQFEIGTKYNGEHLSTSLALFHIKKKNVAGSITNENGESETRIIGKNRSQGLEIDVNGKLTDKLGVSANYAYTDTKILQDDTRPATIGQRFDSVPKHEAGLTLTYDFGHAAGGSWRGGAGAHYIGSWGVGNTKGGWFTLPSATIYNAFVSYDAKLGKHPLNLRITGKNLGNKLYYLSSTGSNSTMPFLSIGEPRTVLFSAKLGF</sequence>
<reference evidence="16" key="2">
    <citation type="submission" date="2021-12" db="EMBL/GenBank/DDBJ databases">
        <authorList>
            <person name="Veyrier F.J."/>
        </authorList>
    </citation>
    <scope>NUCLEOTIDE SEQUENCE</scope>
    <source>
        <strain evidence="16">1258/02</strain>
    </source>
</reference>
<dbReference type="InterPro" id="IPR036942">
    <property type="entry name" value="Beta-barrel_TonB_sf"/>
</dbReference>
<gene>
    <name evidence="15" type="ORF">EV680_1438</name>
    <name evidence="16" type="ORF">LVJ78_08700</name>
</gene>
<keyword evidence="3 10" id="KW-0813">Transport</keyword>
<evidence type="ECO:0000313" key="15">
    <source>
        <dbReference type="EMBL" id="TCO99203.1"/>
    </source>
</evidence>
<proteinExistence type="inferred from homology"/>
<keyword evidence="8 16" id="KW-0675">Receptor</keyword>
<evidence type="ECO:0000256" key="1">
    <source>
        <dbReference type="ARBA" id="ARBA00004571"/>
    </source>
</evidence>
<dbReference type="InterPro" id="IPR037066">
    <property type="entry name" value="Plug_dom_sf"/>
</dbReference>
<evidence type="ECO:0000256" key="8">
    <source>
        <dbReference type="ARBA" id="ARBA00023170"/>
    </source>
</evidence>
<dbReference type="Pfam" id="PF00593">
    <property type="entry name" value="TonB_dep_Rec_b-barrel"/>
    <property type="match status" value="1"/>
</dbReference>
<dbReference type="Gene3D" id="2.40.170.20">
    <property type="entry name" value="TonB-dependent receptor, beta-barrel domain"/>
    <property type="match status" value="1"/>
</dbReference>
<evidence type="ECO:0000256" key="9">
    <source>
        <dbReference type="ARBA" id="ARBA00023237"/>
    </source>
</evidence>
<evidence type="ECO:0000256" key="6">
    <source>
        <dbReference type="ARBA" id="ARBA00023077"/>
    </source>
</evidence>
<keyword evidence="9 10" id="KW-0998">Cell outer membrane</keyword>
<reference evidence="16" key="3">
    <citation type="journal article" date="2022" name="Res Sq">
        <title>Evolution of multicellular longitudinally dividing oral cavity symbionts (Neisseriaceae).</title>
        <authorList>
            <person name="Nyongesa S."/>
            <person name="Weber P."/>
            <person name="Bernet E."/>
            <person name="Pullido F."/>
            <person name="Nieckarz M."/>
            <person name="Delaby M."/>
            <person name="Nieves C."/>
            <person name="Viehboeck T."/>
            <person name="Krause N."/>
            <person name="Rivera-Millot A."/>
            <person name="Nakamura A."/>
            <person name="Vischer N."/>
            <person name="VanNieuwenhze M."/>
            <person name="Brun Y."/>
            <person name="Cava F."/>
            <person name="Bulgheresi S."/>
            <person name="Veyrier F."/>
        </authorList>
    </citation>
    <scope>NUCLEOTIDE SEQUENCE</scope>
    <source>
        <strain evidence="16">1258/02</strain>
    </source>
</reference>
<evidence type="ECO:0000256" key="10">
    <source>
        <dbReference type="PROSITE-ProRule" id="PRU01360"/>
    </source>
</evidence>
<comment type="similarity">
    <text evidence="2 10 11">Belongs to the TonB-dependent receptor family.</text>
</comment>
<dbReference type="GO" id="GO:0038023">
    <property type="term" value="F:signaling receptor activity"/>
    <property type="evidence" value="ECO:0007669"/>
    <property type="project" value="InterPro"/>
</dbReference>
<evidence type="ECO:0000259" key="13">
    <source>
        <dbReference type="Pfam" id="PF00593"/>
    </source>
</evidence>
<evidence type="ECO:0000256" key="12">
    <source>
        <dbReference type="SAM" id="SignalP"/>
    </source>
</evidence>
<keyword evidence="7 10" id="KW-0472">Membrane</keyword>
<dbReference type="InterPro" id="IPR039426">
    <property type="entry name" value="TonB-dep_rcpt-like"/>
</dbReference>
<feature type="domain" description="TonB-dependent receptor-like beta-barrel" evidence="13">
    <location>
        <begin position="230"/>
        <end position="691"/>
    </location>
</feature>
<dbReference type="PANTHER" id="PTHR32552">
    <property type="entry name" value="FERRICHROME IRON RECEPTOR-RELATED"/>
    <property type="match status" value="1"/>
</dbReference>
<dbReference type="RefSeq" id="WP_132954807.1">
    <property type="nucleotide sequence ID" value="NZ_CP091507.1"/>
</dbReference>
<dbReference type="InterPro" id="IPR010105">
    <property type="entry name" value="TonB_sidphr_rcpt"/>
</dbReference>
<dbReference type="GO" id="GO:0009279">
    <property type="term" value="C:cell outer membrane"/>
    <property type="evidence" value="ECO:0007669"/>
    <property type="project" value="UniProtKB-SubCell"/>
</dbReference>
<evidence type="ECO:0000259" key="14">
    <source>
        <dbReference type="Pfam" id="PF07715"/>
    </source>
</evidence>